<dbReference type="AlphaFoldDB" id="A0AAU9FPP0"/>
<dbReference type="GO" id="GO:0004386">
    <property type="term" value="F:helicase activity"/>
    <property type="evidence" value="ECO:0007669"/>
    <property type="project" value="UniProtKB-KW"/>
</dbReference>
<keyword evidence="1" id="KW-0067">ATP-binding</keyword>
<dbReference type="EMBL" id="AP029265">
    <property type="protein sequence ID" value="BFF97657.1"/>
    <property type="molecule type" value="Genomic_DNA"/>
</dbReference>
<organism evidence="1 3">
    <name type="scientific">Drosophila madeirensis</name>
    <name type="common">Fruit fly</name>
    <dbReference type="NCBI Taxonomy" id="30013"/>
    <lineage>
        <taxon>Eukaryota</taxon>
        <taxon>Metazoa</taxon>
        <taxon>Ecdysozoa</taxon>
        <taxon>Arthropoda</taxon>
        <taxon>Hexapoda</taxon>
        <taxon>Insecta</taxon>
        <taxon>Pterygota</taxon>
        <taxon>Neoptera</taxon>
        <taxon>Endopterygota</taxon>
        <taxon>Diptera</taxon>
        <taxon>Brachycera</taxon>
        <taxon>Muscomorpha</taxon>
        <taxon>Ephydroidea</taxon>
        <taxon>Drosophilidae</taxon>
        <taxon>Drosophila</taxon>
        <taxon>Sophophora</taxon>
    </lineage>
</organism>
<keyword evidence="3" id="KW-1185">Reference proteome</keyword>
<evidence type="ECO:0000313" key="3">
    <source>
        <dbReference type="Proteomes" id="UP001500889"/>
    </source>
</evidence>
<keyword evidence="1" id="KW-0378">Hydrolase</keyword>
<evidence type="ECO:0000313" key="1">
    <source>
        <dbReference type="EMBL" id="BFF97657.1"/>
    </source>
</evidence>
<dbReference type="GO" id="GO:1990904">
    <property type="term" value="C:ribonucleoprotein complex"/>
    <property type="evidence" value="ECO:0007669"/>
    <property type="project" value="UniProtKB-KW"/>
</dbReference>
<gene>
    <name evidence="1" type="ORF">DMAD_06029</name>
    <name evidence="2" type="ORF">DMAD_06030</name>
</gene>
<name>A0AAU9FPP0_DROMD</name>
<keyword evidence="1" id="KW-0347">Helicase</keyword>
<evidence type="ECO:0000313" key="2">
    <source>
        <dbReference type="EMBL" id="BFF97658.1"/>
    </source>
</evidence>
<dbReference type="Gene3D" id="1.10.150.20">
    <property type="entry name" value="5' to 3' exonuclease, C-terminal subdomain"/>
    <property type="match status" value="1"/>
</dbReference>
<reference evidence="1 3" key="1">
    <citation type="submission" date="2024-02" db="EMBL/GenBank/DDBJ databases">
        <title>A chromosome-level genome assembly of Drosophila madeirensis, a fruit fly species endemic to Madeira island.</title>
        <authorList>
            <person name="Tomihara K."/>
            <person name="Llopart A."/>
            <person name="Yamamoto D."/>
        </authorList>
    </citation>
    <scope>NUCLEOTIDE SEQUENCE [LARGE SCALE GENOMIC DNA]</scope>
    <source>
        <strain evidence="1 3">RF1</strain>
    </source>
</reference>
<keyword evidence="1" id="KW-0687">Ribonucleoprotein</keyword>
<keyword evidence="1" id="KW-0547">Nucleotide-binding</keyword>
<accession>A0AAU9FPP0</accession>
<proteinExistence type="predicted"/>
<dbReference type="EMBL" id="AP029265">
    <property type="protein sequence ID" value="BFF97658.1"/>
    <property type="molecule type" value="Genomic_DNA"/>
</dbReference>
<sequence>MELSKMVTQDMSKDSYLRHFPQFSVDVKRCSETKIENSFVIMEPKDEDLTALQYTNERYGIGVGPAAE</sequence>
<dbReference type="Proteomes" id="UP001500889">
    <property type="component" value="Chromosome J"/>
</dbReference>
<protein>
    <submittedName>
        <fullName evidence="1">U5 small nuclear ribonucleoprotein 200 kDa helicase</fullName>
    </submittedName>
</protein>